<evidence type="ECO:0000256" key="3">
    <source>
        <dbReference type="ARBA" id="ARBA00022692"/>
    </source>
</evidence>
<dbReference type="InterPro" id="IPR005018">
    <property type="entry name" value="DOMON_domain"/>
</dbReference>
<dbReference type="Proteomes" id="UP000789706">
    <property type="component" value="Unassembled WGS sequence"/>
</dbReference>
<dbReference type="EMBL" id="CAJVPK010000146">
    <property type="protein sequence ID" value="CAG8459603.1"/>
    <property type="molecule type" value="Genomic_DNA"/>
</dbReference>
<dbReference type="InterPro" id="IPR006593">
    <property type="entry name" value="Cyt_b561/ferric_Rdtase_TM"/>
</dbReference>
<keyword evidence="4" id="KW-0249">Electron transport</keyword>
<protein>
    <submittedName>
        <fullName evidence="11">11737_t:CDS:1</fullName>
    </submittedName>
</protein>
<dbReference type="SMART" id="SM00664">
    <property type="entry name" value="DoH"/>
    <property type="match status" value="1"/>
</dbReference>
<comment type="caution">
    <text evidence="11">The sequence shown here is derived from an EMBL/GenBank/DDBJ whole genome shotgun (WGS) entry which is preliminary data.</text>
</comment>
<dbReference type="CDD" id="cd09630">
    <property type="entry name" value="CDH_like_cytochrome"/>
    <property type="match status" value="1"/>
</dbReference>
<accession>A0A9N8YW33</accession>
<evidence type="ECO:0000313" key="12">
    <source>
        <dbReference type="Proteomes" id="UP000789706"/>
    </source>
</evidence>
<organism evidence="11 12">
    <name type="scientific">Diversispora eburnea</name>
    <dbReference type="NCBI Taxonomy" id="1213867"/>
    <lineage>
        <taxon>Eukaryota</taxon>
        <taxon>Fungi</taxon>
        <taxon>Fungi incertae sedis</taxon>
        <taxon>Mucoromycota</taxon>
        <taxon>Glomeromycotina</taxon>
        <taxon>Glomeromycetes</taxon>
        <taxon>Diversisporales</taxon>
        <taxon>Diversisporaceae</taxon>
        <taxon>Diversispora</taxon>
    </lineage>
</organism>
<feature type="transmembrane region" description="Helical" evidence="7">
    <location>
        <begin position="325"/>
        <end position="344"/>
    </location>
</feature>
<evidence type="ECO:0000256" key="1">
    <source>
        <dbReference type="ARBA" id="ARBA00004370"/>
    </source>
</evidence>
<evidence type="ECO:0000256" key="7">
    <source>
        <dbReference type="SAM" id="Phobius"/>
    </source>
</evidence>
<evidence type="ECO:0000256" key="2">
    <source>
        <dbReference type="ARBA" id="ARBA00022448"/>
    </source>
</evidence>
<dbReference type="PANTHER" id="PTHR47797:SF3">
    <property type="entry name" value="CYTOCHROME B561 DOMAIN-CONTAINING PROTEIN"/>
    <property type="match status" value="1"/>
</dbReference>
<sequence>MKKRSNILLSLFMIFLLLQDGVFASQTTNCNTEKTFCITITLPSSSSDVVKFKMVAPSTVGWIAVGIGSSMIGSYMVMAWPTTTNTVAISQRIAYSYSIPAVTTSQSDITVDTSSGVSNGQFIVSFSRPATVVNSTVTSSTTAFIWGMQSTTRPEDNPSTTVIAKHDSIGRITLTGGLSTYDKYIISHGLIMFLTWGLIVPGAIFIARFARNVIPQGWFRLHWGIQLFLAAPLLVIGLLLAIGAGVKFNPGNTHEMLGVILIGLFFGQLTLGWIHHKLYDSSRKYIPWWTKLHWWWGRIIALLGFVQITLGLGEYNVGKTLVFLLYTWVIFIIVSYIGLAYFYVNKRRSEIKALGRSDIVYTGVGPDDGEHLESLMTSSFQ</sequence>
<evidence type="ECO:0000259" key="10">
    <source>
        <dbReference type="PROSITE" id="PS50939"/>
    </source>
</evidence>
<feature type="transmembrane region" description="Helical" evidence="7">
    <location>
        <begin position="295"/>
        <end position="313"/>
    </location>
</feature>
<keyword evidence="12" id="KW-1185">Reference proteome</keyword>
<dbReference type="Pfam" id="PF03188">
    <property type="entry name" value="Cytochrom_B561"/>
    <property type="match status" value="1"/>
</dbReference>
<proteinExistence type="predicted"/>
<keyword evidence="3 7" id="KW-0812">Transmembrane</keyword>
<keyword evidence="5 7" id="KW-1133">Transmembrane helix</keyword>
<feature type="domain" description="Cytochrome b561" evidence="10">
    <location>
        <begin position="155"/>
        <end position="346"/>
    </location>
</feature>
<evidence type="ECO:0000313" key="11">
    <source>
        <dbReference type="EMBL" id="CAG8459603.1"/>
    </source>
</evidence>
<keyword evidence="2" id="KW-0813">Transport</keyword>
<dbReference type="Pfam" id="PF16010">
    <property type="entry name" value="CDH-cyt"/>
    <property type="match status" value="1"/>
</dbReference>
<evidence type="ECO:0000256" key="8">
    <source>
        <dbReference type="SAM" id="SignalP"/>
    </source>
</evidence>
<comment type="subcellular location">
    <subcellularLocation>
        <location evidence="1">Membrane</location>
    </subcellularLocation>
</comment>
<dbReference type="CDD" id="cd08760">
    <property type="entry name" value="Cyt_b561_FRRS1_like"/>
    <property type="match status" value="1"/>
</dbReference>
<keyword evidence="6 7" id="KW-0472">Membrane</keyword>
<reference evidence="11" key="1">
    <citation type="submission" date="2021-06" db="EMBL/GenBank/DDBJ databases">
        <authorList>
            <person name="Kallberg Y."/>
            <person name="Tangrot J."/>
            <person name="Rosling A."/>
        </authorList>
    </citation>
    <scope>NUCLEOTIDE SEQUENCE</scope>
    <source>
        <strain evidence="11">AZ414A</strain>
    </source>
</reference>
<dbReference type="AlphaFoldDB" id="A0A9N8YW33"/>
<feature type="signal peptide" evidence="8">
    <location>
        <begin position="1"/>
        <end position="24"/>
    </location>
</feature>
<dbReference type="InterPro" id="IPR015920">
    <property type="entry name" value="Cellobiose_DH-like_cyt"/>
</dbReference>
<keyword evidence="8" id="KW-0732">Signal</keyword>
<dbReference type="PROSITE" id="PS50939">
    <property type="entry name" value="CYTOCHROME_B561"/>
    <property type="match status" value="1"/>
</dbReference>
<evidence type="ECO:0000259" key="9">
    <source>
        <dbReference type="PROSITE" id="PS50836"/>
    </source>
</evidence>
<feature type="transmembrane region" description="Helical" evidence="7">
    <location>
        <begin position="189"/>
        <end position="209"/>
    </location>
</feature>
<feature type="transmembrane region" description="Helical" evidence="7">
    <location>
        <begin position="221"/>
        <end position="244"/>
    </location>
</feature>
<evidence type="ECO:0000256" key="4">
    <source>
        <dbReference type="ARBA" id="ARBA00022982"/>
    </source>
</evidence>
<dbReference type="PANTHER" id="PTHR47797">
    <property type="entry name" value="DEHYDROGENASE, PUTATIVE (AFU_ORTHOLOGUE AFUA_8G05805)-RELATED"/>
    <property type="match status" value="1"/>
</dbReference>
<feature type="transmembrane region" description="Helical" evidence="7">
    <location>
        <begin position="256"/>
        <end position="274"/>
    </location>
</feature>
<dbReference type="PROSITE" id="PS50836">
    <property type="entry name" value="DOMON"/>
    <property type="match status" value="1"/>
</dbReference>
<gene>
    <name evidence="11" type="ORF">DEBURN_LOCUS2607</name>
</gene>
<evidence type="ECO:0000256" key="5">
    <source>
        <dbReference type="ARBA" id="ARBA00022989"/>
    </source>
</evidence>
<feature type="chain" id="PRO_5040258500" evidence="8">
    <location>
        <begin position="25"/>
        <end position="381"/>
    </location>
</feature>
<dbReference type="GO" id="GO:0016020">
    <property type="term" value="C:membrane"/>
    <property type="evidence" value="ECO:0007669"/>
    <property type="project" value="UniProtKB-SubCell"/>
</dbReference>
<dbReference type="OrthoDB" id="19261at2759"/>
<name>A0A9N8YW33_9GLOM</name>
<dbReference type="SUPFAM" id="SSF49344">
    <property type="entry name" value="CBD9-like"/>
    <property type="match status" value="1"/>
</dbReference>
<dbReference type="SMART" id="SM00665">
    <property type="entry name" value="B561"/>
    <property type="match status" value="1"/>
</dbReference>
<feature type="domain" description="DOMON" evidence="9">
    <location>
        <begin position="34"/>
        <end position="149"/>
    </location>
</feature>
<evidence type="ECO:0000256" key="6">
    <source>
        <dbReference type="ARBA" id="ARBA00023136"/>
    </source>
</evidence>
<dbReference type="Gene3D" id="2.60.40.1210">
    <property type="entry name" value="Cellobiose dehydrogenase, cytochrome domain"/>
    <property type="match status" value="1"/>
</dbReference>